<organism evidence="5 6">
    <name type="scientific">Bacteroides thetaiotaomicron</name>
    <dbReference type="NCBI Taxonomy" id="818"/>
    <lineage>
        <taxon>Bacteria</taxon>
        <taxon>Pseudomonadati</taxon>
        <taxon>Bacteroidota</taxon>
        <taxon>Bacteroidia</taxon>
        <taxon>Bacteroidales</taxon>
        <taxon>Bacteroidaceae</taxon>
        <taxon>Bacteroides</taxon>
    </lineage>
</organism>
<dbReference type="SUPFAM" id="SSF53448">
    <property type="entry name" value="Nucleotide-diphospho-sugar transferases"/>
    <property type="match status" value="1"/>
</dbReference>
<protein>
    <submittedName>
        <fullName evidence="5">Glycosyltransferase</fullName>
    </submittedName>
</protein>
<dbReference type="AlphaFoldDB" id="A0A139L139"/>
<sequence length="323" mass="38078">MYSVSLIIPVYNVAEYIQTSFYSALNQTFQSIEYIIIDDCGTDNSMNILYDILDAHPRRSDVRIYHHDENRGLSAARNTGLKKATGEYVYFMDSDDEIVADCIEMHYKSIQRSNADFTVANIRLIGARSVHIKPIPNDAEQLPPLQSFFERKWNISACNKLYKRSFLCENKLFFQEELLHEDILWSYEVAQKANKIALVFEHTYLYKVRKGSITTYKNGARKIDSLLFILQRMKLDWENRCICNNYAECYAHFFNFYRFNTALLLLNYSGNFDERRNYYNQISSLKNGVCDKGGVSLIFQLSFYFFYMLFNPLYFVYKRITCL</sequence>
<accession>A0A139L139</accession>
<dbReference type="InterPro" id="IPR029044">
    <property type="entry name" value="Nucleotide-diphossugar_trans"/>
</dbReference>
<dbReference type="PANTHER" id="PTHR22916">
    <property type="entry name" value="GLYCOSYLTRANSFERASE"/>
    <property type="match status" value="1"/>
</dbReference>
<evidence type="ECO:0000313" key="5">
    <source>
        <dbReference type="EMBL" id="UYU66883.1"/>
    </source>
</evidence>
<keyword evidence="2" id="KW-0808">Transferase</keyword>
<reference evidence="5 6" key="1">
    <citation type="submission" date="2021-06" db="EMBL/GenBank/DDBJ databases">
        <title>Interrogation of the integrated mobile genetic elements in gut-associated Bacteroides with a consensus prediction approach.</title>
        <authorList>
            <person name="Campbell D.E."/>
            <person name="Leigh J.R."/>
            <person name="Kim T."/>
            <person name="England W."/>
            <person name="Whitaker R.J."/>
            <person name="Degnan P.H."/>
        </authorList>
    </citation>
    <scope>NUCLEOTIDE SEQUENCE [LARGE SCALE GENOMIC DNA]</scope>
    <source>
        <strain evidence="5 6">WAL8669</strain>
    </source>
</reference>
<evidence type="ECO:0000259" key="4">
    <source>
        <dbReference type="Pfam" id="PF00535"/>
    </source>
</evidence>
<proteinExistence type="predicted"/>
<dbReference type="InterPro" id="IPR001173">
    <property type="entry name" value="Glyco_trans_2-like"/>
</dbReference>
<evidence type="ECO:0000256" key="2">
    <source>
        <dbReference type="ARBA" id="ARBA00022679"/>
    </source>
</evidence>
<dbReference type="PANTHER" id="PTHR22916:SF51">
    <property type="entry name" value="GLYCOSYLTRANSFERASE EPSH-RELATED"/>
    <property type="match status" value="1"/>
</dbReference>
<dbReference type="RefSeq" id="WP_055229320.1">
    <property type="nucleotide sequence ID" value="NZ_BQNN01000001.1"/>
</dbReference>
<keyword evidence="3" id="KW-1133">Transmembrane helix</keyword>
<gene>
    <name evidence="5" type="ORF">KQP68_00965</name>
</gene>
<dbReference type="Proteomes" id="UP001156218">
    <property type="component" value="Chromosome"/>
</dbReference>
<keyword evidence="1" id="KW-0328">Glycosyltransferase</keyword>
<evidence type="ECO:0000256" key="1">
    <source>
        <dbReference type="ARBA" id="ARBA00022676"/>
    </source>
</evidence>
<dbReference type="EMBL" id="CP083680">
    <property type="protein sequence ID" value="UYU66883.1"/>
    <property type="molecule type" value="Genomic_DNA"/>
</dbReference>
<dbReference type="GO" id="GO:0016758">
    <property type="term" value="F:hexosyltransferase activity"/>
    <property type="evidence" value="ECO:0007669"/>
    <property type="project" value="UniProtKB-ARBA"/>
</dbReference>
<keyword evidence="3" id="KW-0812">Transmembrane</keyword>
<name>A0A139L139_BACT4</name>
<evidence type="ECO:0000256" key="3">
    <source>
        <dbReference type="SAM" id="Phobius"/>
    </source>
</evidence>
<keyword evidence="3" id="KW-0472">Membrane</keyword>
<dbReference type="Gene3D" id="3.90.550.10">
    <property type="entry name" value="Spore Coat Polysaccharide Biosynthesis Protein SpsA, Chain A"/>
    <property type="match status" value="1"/>
</dbReference>
<feature type="transmembrane region" description="Helical" evidence="3">
    <location>
        <begin position="297"/>
        <end position="317"/>
    </location>
</feature>
<feature type="domain" description="Glycosyltransferase 2-like" evidence="4">
    <location>
        <begin position="5"/>
        <end position="166"/>
    </location>
</feature>
<dbReference type="Pfam" id="PF00535">
    <property type="entry name" value="Glycos_transf_2"/>
    <property type="match status" value="1"/>
</dbReference>
<evidence type="ECO:0000313" key="6">
    <source>
        <dbReference type="Proteomes" id="UP001156218"/>
    </source>
</evidence>
<dbReference type="CDD" id="cd00761">
    <property type="entry name" value="Glyco_tranf_GTA_type"/>
    <property type="match status" value="1"/>
</dbReference>